<dbReference type="Proteomes" id="UP000255467">
    <property type="component" value="Unassembled WGS sequence"/>
</dbReference>
<dbReference type="GO" id="GO:0005886">
    <property type="term" value="C:plasma membrane"/>
    <property type="evidence" value="ECO:0007669"/>
    <property type="project" value="TreeGrafter"/>
</dbReference>
<keyword evidence="3" id="KW-0560">Oxidoreductase</keyword>
<dbReference type="Pfam" id="PF04075">
    <property type="entry name" value="F420H2_quin_red"/>
    <property type="match status" value="1"/>
</dbReference>
<accession>A0A379JIR3</accession>
<dbReference type="Gene3D" id="2.30.110.10">
    <property type="entry name" value="Electron Transport, Fmn-binding Protein, Chain A"/>
    <property type="match status" value="1"/>
</dbReference>
<evidence type="ECO:0000313" key="3">
    <source>
        <dbReference type="EMBL" id="SUD47883.1"/>
    </source>
</evidence>
<dbReference type="GO" id="GO:0070967">
    <property type="term" value="F:coenzyme F420 binding"/>
    <property type="evidence" value="ECO:0007669"/>
    <property type="project" value="TreeGrafter"/>
</dbReference>
<evidence type="ECO:0000256" key="1">
    <source>
        <dbReference type="ARBA" id="ARBA00008710"/>
    </source>
</evidence>
<gene>
    <name evidence="3" type="primary">ddn_5</name>
    <name evidence="3" type="ORF">NCTC1934_05208</name>
</gene>
<dbReference type="EMBL" id="UGRY01000003">
    <property type="protein sequence ID" value="SUD47883.1"/>
    <property type="molecule type" value="Genomic_DNA"/>
</dbReference>
<evidence type="ECO:0000256" key="2">
    <source>
        <dbReference type="ARBA" id="ARBA00049106"/>
    </source>
</evidence>
<dbReference type="InterPro" id="IPR012349">
    <property type="entry name" value="Split_barrel_FMN-bd"/>
</dbReference>
<dbReference type="PANTHER" id="PTHR39428">
    <property type="entry name" value="F420H(2)-DEPENDENT QUINONE REDUCTASE RV1261C"/>
    <property type="match status" value="1"/>
</dbReference>
<dbReference type="EC" id="1.-.-.-" evidence="3"/>
<organism evidence="3 4">
    <name type="scientific">Nocardia otitidiscaviarum</name>
    <dbReference type="NCBI Taxonomy" id="1823"/>
    <lineage>
        <taxon>Bacteria</taxon>
        <taxon>Bacillati</taxon>
        <taxon>Actinomycetota</taxon>
        <taxon>Actinomycetes</taxon>
        <taxon>Mycobacteriales</taxon>
        <taxon>Nocardiaceae</taxon>
        <taxon>Nocardia</taxon>
    </lineage>
</organism>
<dbReference type="STRING" id="1406858.GCA_000710895_01827"/>
<dbReference type="InterPro" id="IPR004378">
    <property type="entry name" value="F420H2_quin_Rdtase"/>
</dbReference>
<proteinExistence type="inferred from homology"/>
<dbReference type="NCBIfam" id="TIGR00026">
    <property type="entry name" value="hi_GC_TIGR00026"/>
    <property type="match status" value="1"/>
</dbReference>
<dbReference type="AlphaFoldDB" id="A0A379JIR3"/>
<dbReference type="RefSeq" id="WP_039819354.1">
    <property type="nucleotide sequence ID" value="NZ_UGRY01000003.1"/>
</dbReference>
<keyword evidence="4" id="KW-1185">Reference proteome</keyword>
<protein>
    <submittedName>
        <fullName evidence="3">Deazaflavin-dependent nitroreductase</fullName>
        <ecNumber evidence="3">1.-.-.-</ecNumber>
    </submittedName>
</protein>
<reference evidence="3 4" key="1">
    <citation type="submission" date="2018-06" db="EMBL/GenBank/DDBJ databases">
        <authorList>
            <consortium name="Pathogen Informatics"/>
            <person name="Doyle S."/>
        </authorList>
    </citation>
    <scope>NUCLEOTIDE SEQUENCE [LARGE SCALE GENOMIC DNA]</scope>
    <source>
        <strain evidence="3 4">NCTC1934</strain>
    </source>
</reference>
<dbReference type="SUPFAM" id="SSF50475">
    <property type="entry name" value="FMN-binding split barrel"/>
    <property type="match status" value="1"/>
</dbReference>
<comment type="similarity">
    <text evidence="1">Belongs to the F420H(2)-dependent quinone reductase family.</text>
</comment>
<dbReference type="PANTHER" id="PTHR39428:SF1">
    <property type="entry name" value="F420H(2)-DEPENDENT QUINONE REDUCTASE RV1261C"/>
    <property type="match status" value="1"/>
</dbReference>
<evidence type="ECO:0000313" key="4">
    <source>
        <dbReference type="Proteomes" id="UP000255467"/>
    </source>
</evidence>
<sequence>MQREAVAEFRANGGKLGGVYAEFDVLLLTTEGDGGERRTVPVGYARDGERLVVFAADNGRERGPNWFHDLVARPRVEVEVGREVWSMVASVAAGEERKRLWDRQIERWGFLRDMQDAVEWEIPVVIFTR</sequence>
<comment type="catalytic activity">
    <reaction evidence="2">
        <text>oxidized coenzyme F420-(gamma-L-Glu)(n) + a quinol + H(+) = reduced coenzyme F420-(gamma-L-Glu)(n) + a quinone</text>
        <dbReference type="Rhea" id="RHEA:39663"/>
        <dbReference type="Rhea" id="RHEA-COMP:12939"/>
        <dbReference type="Rhea" id="RHEA-COMP:14378"/>
        <dbReference type="ChEBI" id="CHEBI:15378"/>
        <dbReference type="ChEBI" id="CHEBI:24646"/>
        <dbReference type="ChEBI" id="CHEBI:132124"/>
        <dbReference type="ChEBI" id="CHEBI:133980"/>
        <dbReference type="ChEBI" id="CHEBI:139511"/>
    </reaction>
</comment>
<name>A0A379JIR3_9NOCA</name>
<dbReference type="GO" id="GO:0052755">
    <property type="term" value="F:coenzyme F420H2:quinone oxidoreductase activity"/>
    <property type="evidence" value="ECO:0007669"/>
    <property type="project" value="RHEA"/>
</dbReference>